<evidence type="ECO:0000313" key="3">
    <source>
        <dbReference type="Proteomes" id="UP000571701"/>
    </source>
</evidence>
<comment type="caution">
    <text evidence="2">The sequence shown here is derived from an EMBL/GenBank/DDBJ whole genome shotgun (WGS) entry which is preliminary data.</text>
</comment>
<dbReference type="Pfam" id="PF14349">
    <property type="entry name" value="SprA_N"/>
    <property type="match status" value="1"/>
</dbReference>
<sequence>QNLFGFKTQLQFGKTTVTGVFSQQKSQTTSVAAEGGATITEFEISASDYDDNRHFFLSQRFRDDFNSAMAKFPL</sequence>
<proteinExistence type="predicted"/>
<feature type="non-terminal residue" evidence="2">
    <location>
        <position position="74"/>
    </location>
</feature>
<organism evidence="2 3">
    <name type="scientific">Vibrio marinisediminis</name>
    <dbReference type="NCBI Taxonomy" id="2758441"/>
    <lineage>
        <taxon>Bacteria</taxon>
        <taxon>Pseudomonadati</taxon>
        <taxon>Pseudomonadota</taxon>
        <taxon>Gammaproteobacteria</taxon>
        <taxon>Vibrionales</taxon>
        <taxon>Vibrionaceae</taxon>
        <taxon>Vibrio</taxon>
    </lineage>
</organism>
<reference evidence="2 3" key="1">
    <citation type="submission" date="2020-07" db="EMBL/GenBank/DDBJ databases">
        <title>Vibrio marinisediminis sp. nov., isolated from marine sediment.</title>
        <authorList>
            <person name="Ji X."/>
        </authorList>
    </citation>
    <scope>NUCLEOTIDE SEQUENCE [LARGE SCALE GENOMIC DNA]</scope>
    <source>
        <strain evidence="2 3">404</strain>
    </source>
</reference>
<evidence type="ECO:0000259" key="1">
    <source>
        <dbReference type="Pfam" id="PF14349"/>
    </source>
</evidence>
<gene>
    <name evidence="2" type="ORF">H2O73_21705</name>
</gene>
<feature type="domain" description="Gliding motility protein SprA N-terminal" evidence="1">
    <location>
        <begin position="1"/>
        <end position="64"/>
    </location>
</feature>
<dbReference type="Proteomes" id="UP000571701">
    <property type="component" value="Unassembled WGS sequence"/>
</dbReference>
<evidence type="ECO:0000313" key="2">
    <source>
        <dbReference type="EMBL" id="MBA5764968.1"/>
    </source>
</evidence>
<dbReference type="EMBL" id="JACFYF010000444">
    <property type="protein sequence ID" value="MBA5764968.1"/>
    <property type="molecule type" value="Genomic_DNA"/>
</dbReference>
<keyword evidence="3" id="KW-1185">Reference proteome</keyword>
<accession>A0A7W2FVG6</accession>
<dbReference type="AlphaFoldDB" id="A0A7W2FVG6"/>
<protein>
    <recommendedName>
        <fullName evidence="1">Gliding motility protein SprA N-terminal domain-containing protein</fullName>
    </recommendedName>
</protein>
<dbReference type="InterPro" id="IPR025684">
    <property type="entry name" value="SprA_N_dom"/>
</dbReference>
<name>A0A7W2FVG6_9VIBR</name>
<feature type="non-terminal residue" evidence="2">
    <location>
        <position position="1"/>
    </location>
</feature>